<dbReference type="InParanoid" id="B9TIZ7"/>
<keyword evidence="4" id="KW-0560">Oxidoreductase</keyword>
<dbReference type="AlphaFoldDB" id="B9TIZ7"/>
<dbReference type="PANTHER" id="PTHR10543:SF89">
    <property type="entry name" value="CAROTENOID 9,10(9',10')-CLEAVAGE DIOXYGENASE 1"/>
    <property type="match status" value="1"/>
</dbReference>
<feature type="binding site" evidence="8">
    <location>
        <position position="229"/>
    </location>
    <ligand>
        <name>Fe cation</name>
        <dbReference type="ChEBI" id="CHEBI:24875"/>
        <note>catalytic</note>
    </ligand>
</feature>
<dbReference type="Proteomes" id="UP000008311">
    <property type="component" value="Unassembled WGS sequence"/>
</dbReference>
<name>B9TIZ7_RICCO</name>
<feature type="binding site" evidence="8">
    <location>
        <position position="42"/>
    </location>
    <ligand>
        <name>Fe cation</name>
        <dbReference type="ChEBI" id="CHEBI:24875"/>
        <note>catalytic</note>
    </ligand>
</feature>
<protein>
    <recommendedName>
        <fullName evidence="6">carotenoid 9,10-dioxygenase</fullName>
        <ecNumber evidence="6">1.14.99.n4</ecNumber>
    </recommendedName>
</protein>
<organism evidence="9 10">
    <name type="scientific">Ricinus communis</name>
    <name type="common">Castor bean</name>
    <dbReference type="NCBI Taxonomy" id="3988"/>
    <lineage>
        <taxon>Eukaryota</taxon>
        <taxon>Viridiplantae</taxon>
        <taxon>Streptophyta</taxon>
        <taxon>Embryophyta</taxon>
        <taxon>Tracheophyta</taxon>
        <taxon>Spermatophyta</taxon>
        <taxon>Magnoliopsida</taxon>
        <taxon>eudicotyledons</taxon>
        <taxon>Gunneridae</taxon>
        <taxon>Pentapetalae</taxon>
        <taxon>rosids</taxon>
        <taxon>fabids</taxon>
        <taxon>Malpighiales</taxon>
        <taxon>Euphorbiaceae</taxon>
        <taxon>Acalyphoideae</taxon>
        <taxon>Acalypheae</taxon>
        <taxon>Ricinus</taxon>
    </lineage>
</organism>
<dbReference type="eggNOG" id="KOG1285">
    <property type="taxonomic scope" value="Eukaryota"/>
</dbReference>
<gene>
    <name evidence="9" type="ORF">RCOM_1878500</name>
</gene>
<evidence type="ECO:0000256" key="4">
    <source>
        <dbReference type="ARBA" id="ARBA00023002"/>
    </source>
</evidence>
<keyword evidence="3" id="KW-0223">Dioxygenase</keyword>
<evidence type="ECO:0000313" key="9">
    <source>
        <dbReference type="EMBL" id="EEF24167.1"/>
    </source>
</evidence>
<dbReference type="EMBL" id="EQ983199">
    <property type="protein sequence ID" value="EEF24167.1"/>
    <property type="molecule type" value="Genomic_DNA"/>
</dbReference>
<dbReference type="InterPro" id="IPR004294">
    <property type="entry name" value="Carotenoid_Oase"/>
</dbReference>
<sequence length="245" mass="26532">MKAGGAHWEWDASQPTYVAIVPRQGSIDGIRWFKGPACNVFHVINGFNEGTTVYVDLCVSKRNAFPGIADVSGAPFNPEEGAPFLTRWTFNLAADGETFESRVLSPLPGELPRIDDRHAFEATGAVFYGALDIERSQLVAGPQGLGANTLARLDARTGALQTLYLDNHTTFQEPQFVPAGDATDEGYLLVVVDHHDAGNGSVLVLDAAQIDAPPIARIRLPMRLRDAFHGTWVTHAVRNAPVALF</sequence>
<proteinExistence type="inferred from homology"/>
<evidence type="ECO:0000256" key="1">
    <source>
        <dbReference type="ARBA" id="ARBA00006787"/>
    </source>
</evidence>
<dbReference type="GO" id="GO:0016702">
    <property type="term" value="F:oxidoreductase activity, acting on single donors with incorporation of molecular oxygen, incorporation of two atoms of oxygen"/>
    <property type="evidence" value="ECO:0007669"/>
    <property type="project" value="InterPro"/>
</dbReference>
<keyword evidence="2 8" id="KW-0479">Metal-binding</keyword>
<evidence type="ECO:0000256" key="3">
    <source>
        <dbReference type="ARBA" id="ARBA00022964"/>
    </source>
</evidence>
<evidence type="ECO:0000256" key="8">
    <source>
        <dbReference type="PIRSR" id="PIRSR604294-1"/>
    </source>
</evidence>
<keyword evidence="5 8" id="KW-0408">Iron</keyword>
<dbReference type="STRING" id="3988.B9TIZ7"/>
<evidence type="ECO:0000256" key="2">
    <source>
        <dbReference type="ARBA" id="ARBA00022723"/>
    </source>
</evidence>
<evidence type="ECO:0000256" key="6">
    <source>
        <dbReference type="ARBA" id="ARBA00039084"/>
    </source>
</evidence>
<evidence type="ECO:0000313" key="10">
    <source>
        <dbReference type="Proteomes" id="UP000008311"/>
    </source>
</evidence>
<dbReference type="Pfam" id="PF03055">
    <property type="entry name" value="RPE65"/>
    <property type="match status" value="1"/>
</dbReference>
<dbReference type="PANTHER" id="PTHR10543">
    <property type="entry name" value="BETA-CAROTENE DIOXYGENASE"/>
    <property type="match status" value="1"/>
</dbReference>
<comment type="similarity">
    <text evidence="1">Belongs to the carotenoid oxygenase family.</text>
</comment>
<comment type="cofactor">
    <cofactor evidence="8">
        <name>Fe(2+)</name>
        <dbReference type="ChEBI" id="CHEBI:29033"/>
    </cofactor>
    <text evidence="8">Binds 1 Fe(2+) ion per subunit.</text>
</comment>
<dbReference type="GO" id="GO:0046872">
    <property type="term" value="F:metal ion binding"/>
    <property type="evidence" value="ECO:0007669"/>
    <property type="project" value="UniProtKB-KW"/>
</dbReference>
<keyword evidence="10" id="KW-1185">Reference proteome</keyword>
<evidence type="ECO:0000256" key="5">
    <source>
        <dbReference type="ARBA" id="ARBA00023004"/>
    </source>
</evidence>
<accession>B9TIZ7</accession>
<reference evidence="10" key="1">
    <citation type="journal article" date="2010" name="Nat. Biotechnol.">
        <title>Draft genome sequence of the oilseed species Ricinus communis.</title>
        <authorList>
            <person name="Chan A.P."/>
            <person name="Crabtree J."/>
            <person name="Zhao Q."/>
            <person name="Lorenzi H."/>
            <person name="Orvis J."/>
            <person name="Puiu D."/>
            <person name="Melake-Berhan A."/>
            <person name="Jones K.M."/>
            <person name="Redman J."/>
            <person name="Chen G."/>
            <person name="Cahoon E.B."/>
            <person name="Gedil M."/>
            <person name="Stanke M."/>
            <person name="Haas B.J."/>
            <person name="Wortman J.R."/>
            <person name="Fraser-Liggett C.M."/>
            <person name="Ravel J."/>
            <person name="Rabinowicz P.D."/>
        </authorList>
    </citation>
    <scope>NUCLEOTIDE SEQUENCE [LARGE SCALE GENOMIC DNA]</scope>
    <source>
        <strain evidence="10">cv. Hale</strain>
    </source>
</reference>
<dbReference type="EC" id="1.14.99.n4" evidence="6"/>
<evidence type="ECO:0000256" key="7">
    <source>
        <dbReference type="ARBA" id="ARBA00048709"/>
    </source>
</evidence>
<comment type="catalytic activity">
    <reaction evidence="7">
        <text>all-trans-zeaxanthin + 2 O2 = 4,9-dimethyldodeca-2,4,6,8,10-pentaenedial + 2 (3R)-hydroxy-beta-ionone</text>
        <dbReference type="Rhea" id="RHEA:26393"/>
        <dbReference type="ChEBI" id="CHEBI:15379"/>
        <dbReference type="ChEBI" id="CHEBI:27547"/>
        <dbReference type="ChEBI" id="CHEBI:53171"/>
        <dbReference type="ChEBI" id="CHEBI:53173"/>
        <dbReference type="EC" id="1.14.99.n4"/>
    </reaction>
</comment>